<dbReference type="GO" id="GO:0045717">
    <property type="term" value="P:negative regulation of fatty acid biosynthetic process"/>
    <property type="evidence" value="ECO:0007669"/>
    <property type="project" value="TreeGrafter"/>
</dbReference>
<dbReference type="AlphaFoldDB" id="A0A699HJ53"/>
<dbReference type="GO" id="GO:0005737">
    <property type="term" value="C:cytoplasm"/>
    <property type="evidence" value="ECO:0007669"/>
    <property type="project" value="TreeGrafter"/>
</dbReference>
<dbReference type="InterPro" id="IPR045151">
    <property type="entry name" value="DCAF8"/>
</dbReference>
<accession>A0A699HJ53</accession>
<feature type="non-terminal residue" evidence="3">
    <location>
        <position position="1"/>
    </location>
</feature>
<dbReference type="Gene3D" id="2.130.10.10">
    <property type="entry name" value="YVTN repeat-like/Quinoprotein amine dehydrogenase"/>
    <property type="match status" value="1"/>
</dbReference>
<protein>
    <submittedName>
        <fullName evidence="3">Uncharacterized protein</fullName>
    </submittedName>
</protein>
<gene>
    <name evidence="3" type="ORF">Tci_377333</name>
</gene>
<reference evidence="3" key="1">
    <citation type="journal article" date="2019" name="Sci. Rep.">
        <title>Draft genome of Tanacetum cinerariifolium, the natural source of mosquito coil.</title>
        <authorList>
            <person name="Yamashiro T."/>
            <person name="Shiraishi A."/>
            <person name="Satake H."/>
            <person name="Nakayama K."/>
        </authorList>
    </citation>
    <scope>NUCLEOTIDE SEQUENCE</scope>
</reference>
<dbReference type="PANTHER" id="PTHR15574">
    <property type="entry name" value="WD REPEAT DOMAIN-CONTAINING FAMILY"/>
    <property type="match status" value="1"/>
</dbReference>
<proteinExistence type="predicted"/>
<dbReference type="SUPFAM" id="SSF50978">
    <property type="entry name" value="WD40 repeat-like"/>
    <property type="match status" value="1"/>
</dbReference>
<evidence type="ECO:0000256" key="2">
    <source>
        <dbReference type="ARBA" id="ARBA00022737"/>
    </source>
</evidence>
<dbReference type="InterPro" id="IPR036322">
    <property type="entry name" value="WD40_repeat_dom_sf"/>
</dbReference>
<evidence type="ECO:0000313" key="3">
    <source>
        <dbReference type="EMBL" id="GEY05359.1"/>
    </source>
</evidence>
<dbReference type="InterPro" id="IPR015943">
    <property type="entry name" value="WD40/YVTN_repeat-like_dom_sf"/>
</dbReference>
<evidence type="ECO:0000256" key="1">
    <source>
        <dbReference type="ARBA" id="ARBA00022574"/>
    </source>
</evidence>
<comment type="caution">
    <text evidence="3">The sequence shown here is derived from an EMBL/GenBank/DDBJ whole genome shotgun (WGS) entry which is preliminary data.</text>
</comment>
<dbReference type="EMBL" id="BKCJ010148405">
    <property type="protein sequence ID" value="GEY05359.1"/>
    <property type="molecule type" value="Genomic_DNA"/>
</dbReference>
<name>A0A699HJ53_TANCI</name>
<keyword evidence="2" id="KW-0677">Repeat</keyword>
<keyword evidence="1" id="KW-0853">WD repeat</keyword>
<sequence>TVIKNRVEDLQLGVESYRRSINLTKPKLYFEGIDEKIPYTMTGTENEVIQENLIDMLNKNKVGRSNERLKRLDWNDKDVNRSKEMVDKIYQVKKRREQLRRLEECGLSNGVVDPSRSRKVDKLWCHMWAFIGDIIDKGIQGKNQHGIRSDESDQNHSLQFHSSFVKRLSLERELEVNLWNYESRKLLHSIDSGHSANIFCNKFVPETSDELVVTGAADAEVRLFNLSRIRKRGVVESTLNPSARFQCHSRRVKKLATPYTALAGLGMLLLLLLEHLRERDLYMFLVVVLLLVEPGNPSVVWSASEDGTLRQHDFRETTSCSPADSSHRDCRNVLVTDRKTCFFDALCLLFLIG</sequence>
<organism evidence="3">
    <name type="scientific">Tanacetum cinerariifolium</name>
    <name type="common">Dalmatian daisy</name>
    <name type="synonym">Chrysanthemum cinerariifolium</name>
    <dbReference type="NCBI Taxonomy" id="118510"/>
    <lineage>
        <taxon>Eukaryota</taxon>
        <taxon>Viridiplantae</taxon>
        <taxon>Streptophyta</taxon>
        <taxon>Embryophyta</taxon>
        <taxon>Tracheophyta</taxon>
        <taxon>Spermatophyta</taxon>
        <taxon>Magnoliopsida</taxon>
        <taxon>eudicotyledons</taxon>
        <taxon>Gunneridae</taxon>
        <taxon>Pentapetalae</taxon>
        <taxon>asterids</taxon>
        <taxon>campanulids</taxon>
        <taxon>Asterales</taxon>
        <taxon>Asteraceae</taxon>
        <taxon>Asteroideae</taxon>
        <taxon>Anthemideae</taxon>
        <taxon>Anthemidinae</taxon>
        <taxon>Tanacetum</taxon>
    </lineage>
</organism>
<dbReference type="PANTHER" id="PTHR15574:SF40">
    <property type="entry name" value="WD AND TETRATRICOPEPTIDE REPEATS PROTEIN 1"/>
    <property type="match status" value="1"/>
</dbReference>
<dbReference type="GO" id="GO:0080008">
    <property type="term" value="C:Cul4-RING E3 ubiquitin ligase complex"/>
    <property type="evidence" value="ECO:0007669"/>
    <property type="project" value="TreeGrafter"/>
</dbReference>